<dbReference type="InterPro" id="IPR051928">
    <property type="entry name" value="NorD/CobT"/>
</dbReference>
<evidence type="ECO:0000259" key="2">
    <source>
        <dbReference type="SMART" id="SM00327"/>
    </source>
</evidence>
<accession>A0ABW2V790</accession>
<sequence>MGLIQFSGYDTQPEILLALRQLARALSRNPNLDVVFGYHARMLRLAGQLEISRFWDTVPASERQDGYTSDVYLKAYAEPRFTQIEALERLLRESQDTPNPSWCRQLFLLGEELRIEQAAVRERNGMRRTFAVRRKALRRYYAGRVEYHAGRGQWSDAALCMMFAMLTAEDGPPVWTLPPILEQVRSLAERRLYDLYELPDTAGVAGWAADLTEMLAQWLSKPCAMTYWSPSIDGPEPASNPPGTSASSKKDRLEPTSAAQTVSKKTSQREETFALRPRDERHASEPMLRFSLNRGPNGGWLGNRDVRRGDAGDQSLAIVQGTSEDNAGGAGQESAPAATLSDDVSVRSANSGVPAPVRGVYAVELKPKRPTGPDMDRYRRYVAEVAPLKRRLRVTLKKHLEQKRLQSSRALHAGRLGRNLTDLWIEELPRLFVKRNQPSPKWDAAIVLLVDCSASMADKMERVQAGLTLLHETLSSLAVPHAVCGFWEPQSIRVSGSSGGGIPNCFLPVIPFERSLSKQSGPEILQLEPQEDNRDGFAIRHAASWLRARPERRKWLIVFSDGQPSAQDYAEVGVLDTYEAVRETRRDGIDVFGLHLAGHSPSDKEIAAMRAVYGRAGAVVPDLASLPDRLHRLLKAWLIRPGS</sequence>
<evidence type="ECO:0000256" key="1">
    <source>
        <dbReference type="SAM" id="MobiDB-lite"/>
    </source>
</evidence>
<feature type="region of interest" description="Disordered" evidence="1">
    <location>
        <begin position="323"/>
        <end position="343"/>
    </location>
</feature>
<evidence type="ECO:0000313" key="4">
    <source>
        <dbReference type="Proteomes" id="UP001596528"/>
    </source>
</evidence>
<dbReference type="SUPFAM" id="SSF53300">
    <property type="entry name" value="vWA-like"/>
    <property type="match status" value="1"/>
</dbReference>
<dbReference type="InterPro" id="IPR002035">
    <property type="entry name" value="VWF_A"/>
</dbReference>
<feature type="domain" description="VWFA" evidence="2">
    <location>
        <begin position="443"/>
        <end position="635"/>
    </location>
</feature>
<feature type="region of interest" description="Disordered" evidence="1">
    <location>
        <begin position="232"/>
        <end position="308"/>
    </location>
</feature>
<dbReference type="CDD" id="cd01454">
    <property type="entry name" value="vWA_norD_type"/>
    <property type="match status" value="1"/>
</dbReference>
<dbReference type="PANTHER" id="PTHR41248:SF1">
    <property type="entry name" value="NORD PROTEIN"/>
    <property type="match status" value="1"/>
</dbReference>
<reference evidence="4" key="1">
    <citation type="journal article" date="2019" name="Int. J. Syst. Evol. Microbiol.">
        <title>The Global Catalogue of Microorganisms (GCM) 10K type strain sequencing project: providing services to taxonomists for standard genome sequencing and annotation.</title>
        <authorList>
            <consortium name="The Broad Institute Genomics Platform"/>
            <consortium name="The Broad Institute Genome Sequencing Center for Infectious Disease"/>
            <person name="Wu L."/>
            <person name="Ma J."/>
        </authorList>
    </citation>
    <scope>NUCLEOTIDE SEQUENCE [LARGE SCALE GENOMIC DNA]</scope>
    <source>
        <strain evidence="4">JCM 18657</strain>
    </source>
</reference>
<dbReference type="RefSeq" id="WP_138789153.1">
    <property type="nucleotide sequence ID" value="NZ_JBHTGQ010000028.1"/>
</dbReference>
<gene>
    <name evidence="3" type="ORF">ACFQWB_12600</name>
</gene>
<dbReference type="PANTHER" id="PTHR41248">
    <property type="entry name" value="NORD PROTEIN"/>
    <property type="match status" value="1"/>
</dbReference>
<dbReference type="Proteomes" id="UP001596528">
    <property type="component" value="Unassembled WGS sequence"/>
</dbReference>
<proteinExistence type="predicted"/>
<keyword evidence="4" id="KW-1185">Reference proteome</keyword>
<dbReference type="SMART" id="SM00327">
    <property type="entry name" value="VWA"/>
    <property type="match status" value="1"/>
</dbReference>
<dbReference type="Gene3D" id="3.40.50.410">
    <property type="entry name" value="von Willebrand factor, type A domain"/>
    <property type="match status" value="1"/>
</dbReference>
<evidence type="ECO:0000313" key="3">
    <source>
        <dbReference type="EMBL" id="MFC7750759.1"/>
    </source>
</evidence>
<name>A0ABW2V790_9BACL</name>
<dbReference type="InterPro" id="IPR036465">
    <property type="entry name" value="vWFA_dom_sf"/>
</dbReference>
<feature type="compositionally biased region" description="Basic and acidic residues" evidence="1">
    <location>
        <begin position="267"/>
        <end position="284"/>
    </location>
</feature>
<protein>
    <submittedName>
        <fullName evidence="3">VWA domain-containing protein</fullName>
    </submittedName>
</protein>
<organism evidence="3 4">
    <name type="scientific">Paenibacillus thermoaerophilus</name>
    <dbReference type="NCBI Taxonomy" id="1215385"/>
    <lineage>
        <taxon>Bacteria</taxon>
        <taxon>Bacillati</taxon>
        <taxon>Bacillota</taxon>
        <taxon>Bacilli</taxon>
        <taxon>Bacillales</taxon>
        <taxon>Paenibacillaceae</taxon>
        <taxon>Paenibacillus</taxon>
    </lineage>
</organism>
<dbReference type="EMBL" id="JBHTGQ010000028">
    <property type="protein sequence ID" value="MFC7750759.1"/>
    <property type="molecule type" value="Genomic_DNA"/>
</dbReference>
<comment type="caution">
    <text evidence="3">The sequence shown here is derived from an EMBL/GenBank/DDBJ whole genome shotgun (WGS) entry which is preliminary data.</text>
</comment>